<evidence type="ECO:0000259" key="2">
    <source>
        <dbReference type="Pfam" id="PF22725"/>
    </source>
</evidence>
<dbReference type="InterPro" id="IPR051317">
    <property type="entry name" value="Gfo/Idh/MocA_oxidoreduct"/>
</dbReference>
<dbReference type="InterPro" id="IPR036291">
    <property type="entry name" value="NAD(P)-bd_dom_sf"/>
</dbReference>
<proteinExistence type="predicted"/>
<dbReference type="AlphaFoldDB" id="A4TVS9"/>
<reference evidence="3" key="1">
    <citation type="journal article" date="2007" name="J. Bacteriol.">
        <title>Comparative genome analysis of four magnetotactic bacteria reveals a complex set of group-specific genes implicated in magnetosome biomineralization and function.</title>
        <authorList>
            <person name="Richter M."/>
            <person name="Kube M."/>
            <person name="Bazylinski D.A."/>
            <person name="Lombardot T."/>
            <person name="Gloeckner F.O."/>
            <person name="Reinhardt R."/>
            <person name="Schueler D."/>
        </authorList>
    </citation>
    <scope>NUCLEOTIDE SEQUENCE</scope>
    <source>
        <strain evidence="3">MSR-1</strain>
    </source>
</reference>
<dbReference type="RefSeq" id="WP_106003634.1">
    <property type="nucleotide sequence ID" value="NZ_CP027527.1"/>
</dbReference>
<dbReference type="InterPro" id="IPR055170">
    <property type="entry name" value="GFO_IDH_MocA-like_dom"/>
</dbReference>
<dbReference type="Gene3D" id="3.40.50.720">
    <property type="entry name" value="NAD(P)-binding Rossmann-like Domain"/>
    <property type="match status" value="1"/>
</dbReference>
<dbReference type="Pfam" id="PF22725">
    <property type="entry name" value="GFO_IDH_MocA_C3"/>
    <property type="match status" value="1"/>
</dbReference>
<dbReference type="PANTHER" id="PTHR43708">
    <property type="entry name" value="CONSERVED EXPRESSED OXIDOREDUCTASE (EUROFUNG)"/>
    <property type="match status" value="1"/>
</dbReference>
<dbReference type="Pfam" id="PF01408">
    <property type="entry name" value="GFO_IDH_MocA"/>
    <property type="match status" value="1"/>
</dbReference>
<dbReference type="PANTHER" id="PTHR43708:SF3">
    <property type="entry name" value="OXIDOREDUCTASE"/>
    <property type="match status" value="1"/>
</dbReference>
<name>A4TVS9_9PROT</name>
<gene>
    <name evidence="3" type="ORF">MGR_0033</name>
</gene>
<protein>
    <submittedName>
        <fullName evidence="3">Oxidoreductase, Gfo/Idh/MocA family</fullName>
    </submittedName>
</protein>
<feature type="domain" description="GFO/IDH/MocA-like oxidoreductase" evidence="2">
    <location>
        <begin position="143"/>
        <end position="273"/>
    </location>
</feature>
<feature type="domain" description="Gfo/Idh/MocA-like oxidoreductase N-terminal" evidence="1">
    <location>
        <begin position="8"/>
        <end position="122"/>
    </location>
</feature>
<dbReference type="EMBL" id="CU459003">
    <property type="protein sequence ID" value="CAM74736.1"/>
    <property type="molecule type" value="Genomic_DNA"/>
</dbReference>
<dbReference type="GO" id="GO:0000166">
    <property type="term" value="F:nucleotide binding"/>
    <property type="evidence" value="ECO:0007669"/>
    <property type="project" value="InterPro"/>
</dbReference>
<evidence type="ECO:0000313" key="3">
    <source>
        <dbReference type="EMBL" id="CAM74736.1"/>
    </source>
</evidence>
<dbReference type="InterPro" id="IPR000683">
    <property type="entry name" value="Gfo/Idh/MocA-like_OxRdtase_N"/>
</dbReference>
<dbReference type="SUPFAM" id="SSF55347">
    <property type="entry name" value="Glyceraldehyde-3-phosphate dehydrogenase-like, C-terminal domain"/>
    <property type="match status" value="1"/>
</dbReference>
<dbReference type="Gene3D" id="3.30.360.10">
    <property type="entry name" value="Dihydrodipicolinate Reductase, domain 2"/>
    <property type="match status" value="1"/>
</dbReference>
<accession>A4TVS9</accession>
<evidence type="ECO:0000259" key="1">
    <source>
        <dbReference type="Pfam" id="PF01408"/>
    </source>
</evidence>
<dbReference type="SUPFAM" id="SSF51735">
    <property type="entry name" value="NAD(P)-binding Rossmann-fold domains"/>
    <property type="match status" value="1"/>
</dbReference>
<sequence>MAGNDVVEVAFIGGGLSSAVGMTHFSATSMDGRMKLVAGVFSRNEETNARTAALWHVPPERTYADYRQLINAEAGRVGAVCVLTPSPDHVTQVCDLLDAGIPVICEKPLALDLAGIAHIRQHYDPARHYLAVTFNYTGNVMLRELKARMERGDFGRIHQIMVEMPQDAFARPPDIAGLNKGIQSWRLTDGVVPMICLDLGIHMHSMISFLTGEEAGEVMGQFAYTDGYPVVSSVQALGRYPSGMAAHFWFSKAAIGHKNGLRIRVYGDKGSAEWYQMEPETIHVAFKTGERMIIDRAANGLVSNLFRYNRMKPGHPAGYIEAFANYYYDIVDDLRAGPKAPRNPYVFGIDDAENGLALFEAVARSHRSGQWEKVVKW</sequence>
<organism evidence="3">
    <name type="scientific">Magnetospirillum gryphiswaldense</name>
    <dbReference type="NCBI Taxonomy" id="55518"/>
    <lineage>
        <taxon>Bacteria</taxon>
        <taxon>Pseudomonadati</taxon>
        <taxon>Pseudomonadota</taxon>
        <taxon>Alphaproteobacteria</taxon>
        <taxon>Rhodospirillales</taxon>
        <taxon>Rhodospirillaceae</taxon>
        <taxon>Magnetospirillum</taxon>
    </lineage>
</organism>